<organism evidence="5">
    <name type="scientific">Mycobacterium sp. (strain MCS)</name>
    <dbReference type="NCBI Taxonomy" id="164756"/>
    <lineage>
        <taxon>Bacteria</taxon>
        <taxon>Bacillati</taxon>
        <taxon>Actinomycetota</taxon>
        <taxon>Actinomycetes</taxon>
        <taxon>Mycobacteriales</taxon>
        <taxon>Mycobacteriaceae</taxon>
        <taxon>Mycobacterium</taxon>
    </lineage>
</organism>
<feature type="domain" description="HTH araC/xylS-type" evidence="4">
    <location>
        <begin position="216"/>
        <end position="314"/>
    </location>
</feature>
<dbReference type="InterPro" id="IPR018060">
    <property type="entry name" value="HTH_AraC"/>
</dbReference>
<dbReference type="PROSITE" id="PS01124">
    <property type="entry name" value="HTH_ARAC_FAMILY_2"/>
    <property type="match status" value="1"/>
</dbReference>
<dbReference type="AlphaFoldDB" id="A0A5Q5BRF9"/>
<dbReference type="CDD" id="cd03137">
    <property type="entry name" value="GATase1_AraC_1"/>
    <property type="match status" value="1"/>
</dbReference>
<dbReference type="Gene3D" id="1.10.10.60">
    <property type="entry name" value="Homeodomain-like"/>
    <property type="match status" value="1"/>
</dbReference>
<dbReference type="Pfam" id="PF01965">
    <property type="entry name" value="DJ-1_PfpI"/>
    <property type="match status" value="1"/>
</dbReference>
<keyword evidence="1" id="KW-0805">Transcription regulation</keyword>
<dbReference type="PANTHER" id="PTHR43130:SF3">
    <property type="entry name" value="HTH-TYPE TRANSCRIPTIONAL REGULATOR RV1931C"/>
    <property type="match status" value="1"/>
</dbReference>
<evidence type="ECO:0000256" key="1">
    <source>
        <dbReference type="ARBA" id="ARBA00023015"/>
    </source>
</evidence>
<dbReference type="InterPro" id="IPR002818">
    <property type="entry name" value="DJ-1/PfpI"/>
</dbReference>
<reference evidence="5" key="1">
    <citation type="submission" date="2006-06" db="EMBL/GenBank/DDBJ databases">
        <title>Complete sequence of chromosome of Mycobacterium sp. MCS.</title>
        <authorList>
            <consortium name="US DOE Joint Genome Institute"/>
            <person name="Copeland A."/>
            <person name="Lucas S."/>
            <person name="Lapidus A."/>
            <person name="Barry K."/>
            <person name="Detter J.C."/>
            <person name="Glavina del Rio T."/>
            <person name="Hammon N."/>
            <person name="Israni S."/>
            <person name="Dalin E."/>
            <person name="Tice H."/>
            <person name="Pitluck S."/>
            <person name="Martinez M."/>
            <person name="Schmutz J."/>
            <person name="Larimer F."/>
            <person name="Land M."/>
            <person name="Hauser L."/>
            <person name="Kyrpides N."/>
            <person name="Kim E."/>
            <person name="Miller C.D."/>
            <person name="Hughes J.E."/>
            <person name="Anderson A.J."/>
            <person name="Sims R.C."/>
            <person name="Richardson P."/>
        </authorList>
    </citation>
    <scope>NUCLEOTIDE SEQUENCE [LARGE SCALE GENOMIC DNA]</scope>
    <source>
        <strain evidence="5">MCS</strain>
    </source>
</reference>
<dbReference type="SUPFAM" id="SSF46689">
    <property type="entry name" value="Homeodomain-like"/>
    <property type="match status" value="2"/>
</dbReference>
<dbReference type="PANTHER" id="PTHR43130">
    <property type="entry name" value="ARAC-FAMILY TRANSCRIPTIONAL REGULATOR"/>
    <property type="match status" value="1"/>
</dbReference>
<evidence type="ECO:0000313" key="5">
    <source>
        <dbReference type="EMBL" id="ABG10852.1"/>
    </source>
</evidence>
<dbReference type="SUPFAM" id="SSF52317">
    <property type="entry name" value="Class I glutamine amidotransferase-like"/>
    <property type="match status" value="1"/>
</dbReference>
<evidence type="ECO:0000259" key="4">
    <source>
        <dbReference type="PROSITE" id="PS01124"/>
    </source>
</evidence>
<dbReference type="GO" id="GO:0003700">
    <property type="term" value="F:DNA-binding transcription factor activity"/>
    <property type="evidence" value="ECO:0007669"/>
    <property type="project" value="InterPro"/>
</dbReference>
<dbReference type="InterPro" id="IPR018062">
    <property type="entry name" value="HTH_AraC-typ_CS"/>
</dbReference>
<dbReference type="InterPro" id="IPR009057">
    <property type="entry name" value="Homeodomain-like_sf"/>
</dbReference>
<dbReference type="InterPro" id="IPR029062">
    <property type="entry name" value="Class_I_gatase-like"/>
</dbReference>
<dbReference type="GO" id="GO:0043565">
    <property type="term" value="F:sequence-specific DNA binding"/>
    <property type="evidence" value="ECO:0007669"/>
    <property type="project" value="InterPro"/>
</dbReference>
<evidence type="ECO:0000256" key="3">
    <source>
        <dbReference type="ARBA" id="ARBA00023163"/>
    </source>
</evidence>
<dbReference type="Pfam" id="PF12833">
    <property type="entry name" value="HTH_18"/>
    <property type="match status" value="1"/>
</dbReference>
<keyword evidence="3" id="KW-0804">Transcription</keyword>
<dbReference type="Gene3D" id="3.40.50.880">
    <property type="match status" value="1"/>
</dbReference>
<dbReference type="KEGG" id="mmc:Mmcs_4748"/>
<gene>
    <name evidence="5" type="ordered locus">Mmcs_4748</name>
</gene>
<keyword evidence="2" id="KW-0238">DNA-binding</keyword>
<dbReference type="SMART" id="SM00342">
    <property type="entry name" value="HTH_ARAC"/>
    <property type="match status" value="1"/>
</dbReference>
<dbReference type="EMBL" id="CP000384">
    <property type="protein sequence ID" value="ABG10852.1"/>
    <property type="molecule type" value="Genomic_DNA"/>
</dbReference>
<proteinExistence type="predicted"/>
<name>A0A5Q5BRF9_MYCSS</name>
<protein>
    <submittedName>
        <fullName evidence="5">Transcriptional regulator, AraC family with amidase-like domain</fullName>
    </submittedName>
</protein>
<sequence length="326" mass="35782">MALKSVSTLVLDGLAVFEFGVICEVFGIDRSADGVPNFDFKVCGPVAGEPVRTTIGAHLTPQHDFGDLLGADLVAVPAIASGKNGYPREALEVLREAAAGGSIILTVCSGAFVVGAAGLLDGRPCTTHWMYADLLARMYPTARVDRNVLFVDDGNLITSAGTAAGIDACLHLVRRELGSEVTNRIARRMVVPPQRDGGQRQYIEQPIPVRCSERFAPHLDWIVANLDKPHTVSTLARRANMSARTFARRFVEETGTTPMQWVTDQRVLYARRMLEESDLDIDRIAERSGFGTATLLRHHFRRIIGVTPTDYRRRFCCNDTQAEQTA</sequence>
<dbReference type="InterPro" id="IPR052158">
    <property type="entry name" value="INH-QAR"/>
</dbReference>
<evidence type="ECO:0000256" key="2">
    <source>
        <dbReference type="ARBA" id="ARBA00023125"/>
    </source>
</evidence>
<dbReference type="PROSITE" id="PS00041">
    <property type="entry name" value="HTH_ARAC_FAMILY_1"/>
    <property type="match status" value="1"/>
</dbReference>
<accession>A0A5Q5BRF9</accession>